<gene>
    <name evidence="2" type="ORF">AKJ29_08765</name>
</gene>
<organism evidence="2 3">
    <name type="scientific">Aliiroseovarius crassostreae</name>
    <dbReference type="NCBI Taxonomy" id="154981"/>
    <lineage>
        <taxon>Bacteria</taxon>
        <taxon>Pseudomonadati</taxon>
        <taxon>Pseudomonadota</taxon>
        <taxon>Alphaproteobacteria</taxon>
        <taxon>Rhodobacterales</taxon>
        <taxon>Paracoccaceae</taxon>
        <taxon>Aliiroseovarius</taxon>
    </lineage>
</organism>
<proteinExistence type="predicted"/>
<keyword evidence="3" id="KW-1185">Reference proteome</keyword>
<name>A0A0P7I0F4_9RHOB</name>
<sequence length="109" mass="12637">MYAGHQTNDPFKTDRAIGKILRESRFGFQKPFHFGLCFKMTRGKTFQGLLDDGGQRFIAHQHVAMPCNAFVFVPNRRTEHPISIERTATHTVLCLLTIFLPLVLRHRRQ</sequence>
<feature type="transmembrane region" description="Helical" evidence="1">
    <location>
        <begin position="87"/>
        <end position="104"/>
    </location>
</feature>
<keyword evidence="1" id="KW-0472">Membrane</keyword>
<accession>A0A0P7I0F4</accession>
<evidence type="ECO:0000313" key="3">
    <source>
        <dbReference type="Proteomes" id="UP000050471"/>
    </source>
</evidence>
<protein>
    <submittedName>
        <fullName evidence="2">Uncharacterized protein</fullName>
    </submittedName>
</protein>
<evidence type="ECO:0000313" key="2">
    <source>
        <dbReference type="EMBL" id="KPN62325.1"/>
    </source>
</evidence>
<keyword evidence="1" id="KW-1133">Transmembrane helix</keyword>
<dbReference type="EMBL" id="LKBA01000019">
    <property type="protein sequence ID" value="KPN62325.1"/>
    <property type="molecule type" value="Genomic_DNA"/>
</dbReference>
<comment type="caution">
    <text evidence="2">The sequence shown here is derived from an EMBL/GenBank/DDBJ whole genome shotgun (WGS) entry which is preliminary data.</text>
</comment>
<keyword evidence="1" id="KW-0812">Transmembrane</keyword>
<evidence type="ECO:0000256" key="1">
    <source>
        <dbReference type="SAM" id="Phobius"/>
    </source>
</evidence>
<dbReference type="AlphaFoldDB" id="A0A0P7I0F4"/>
<dbReference type="Proteomes" id="UP000050471">
    <property type="component" value="Unassembled WGS sequence"/>
</dbReference>
<reference evidence="2 3" key="1">
    <citation type="submission" date="2015-09" db="EMBL/GenBank/DDBJ databases">
        <title>Draft genome sequence of Aliiroseovarius crassostreae CV919-312TSm, the causative agent of Roseovarius Oyster Disease (formerly Juvenile Oyster Disease).</title>
        <authorList>
            <person name="Kessner L."/>
            <person name="Spinard E."/>
            <person name="Nelson D."/>
        </authorList>
    </citation>
    <scope>NUCLEOTIDE SEQUENCE [LARGE SCALE GENOMIC DNA]</scope>
    <source>
        <strain evidence="2 3">CV919-312</strain>
    </source>
</reference>